<dbReference type="Gene3D" id="3.10.580.10">
    <property type="entry name" value="CBS-domain"/>
    <property type="match status" value="1"/>
</dbReference>
<name>A0A7C0VCR1_UNCW3</name>
<feature type="transmembrane region" description="Helical" evidence="9">
    <location>
        <begin position="481"/>
        <end position="504"/>
    </location>
</feature>
<keyword evidence="4 9" id="KW-0812">Transmembrane</keyword>
<dbReference type="Gene3D" id="1.25.60.10">
    <property type="entry name" value="MgtE N-terminal domain-like"/>
    <property type="match status" value="1"/>
</dbReference>
<sequence length="506" mass="56645">MKTGKLNKRMITKNFLIITSFFRVLYYTKPTKSQGKGNSVLTYQVCGLNSKKRKDLFMSLNKLLGPEIQELIRTKDFSSLKMTISDWEAPDIAELLMRLPEEDQPILFRLLPKKMAAEVFSYLDPDAQEDLLLGLKGESIRNILEKLDPDDRTALFEELPAEITSKLLNMLPPEERKEALSLLGYPEDSVGRLMTPDYVKVKSHWTSERAIEHVRNYGTQAETIDILYVVDREGKLIGEVKLSDLVLASPEERIENIMDTHIHALSAYQDQEEAARVMQLYDRIALPVVDSEGKLIGIVTFDDIMDVVEEEATEDIQKIASVEPLQIDYSRAGPGILYRKRVIWLVALLIASFLSSAVIQHFSYILQSIIVLAIFIPVINGSGGNTGTQSSTLIIRALATGDITLRDWVRIVGKEILVGMLLGSTLGVFLFFRSYLGGYGIEVSLVIGLAIFFVVIWANIIGALLPIVISTMKLDPAVVSSPLLSTLVDWTGLFIYFSIAKIILNI</sequence>
<dbReference type="GO" id="GO:0015095">
    <property type="term" value="F:magnesium ion transmembrane transporter activity"/>
    <property type="evidence" value="ECO:0007669"/>
    <property type="project" value="UniProtKB-UniRule"/>
</dbReference>
<keyword evidence="7 9" id="KW-0472">Membrane</keyword>
<feature type="transmembrane region" description="Helical" evidence="9">
    <location>
        <begin position="443"/>
        <end position="469"/>
    </location>
</feature>
<dbReference type="PROSITE" id="PS51371">
    <property type="entry name" value="CBS"/>
    <property type="match status" value="2"/>
</dbReference>
<evidence type="ECO:0000256" key="3">
    <source>
        <dbReference type="ARBA" id="ARBA00022448"/>
    </source>
</evidence>
<dbReference type="Pfam" id="PF00571">
    <property type="entry name" value="CBS"/>
    <property type="match status" value="2"/>
</dbReference>
<evidence type="ECO:0000256" key="2">
    <source>
        <dbReference type="ARBA" id="ARBA00009749"/>
    </source>
</evidence>
<evidence type="ECO:0000256" key="6">
    <source>
        <dbReference type="ARBA" id="ARBA00022989"/>
    </source>
</evidence>
<evidence type="ECO:0000313" key="11">
    <source>
        <dbReference type="EMBL" id="HDI83188.1"/>
    </source>
</evidence>
<dbReference type="SUPFAM" id="SSF161093">
    <property type="entry name" value="MgtE membrane domain-like"/>
    <property type="match status" value="1"/>
</dbReference>
<dbReference type="InterPro" id="IPR006668">
    <property type="entry name" value="Mg_transptr_MgtE_intracell_dom"/>
</dbReference>
<dbReference type="NCBIfam" id="TIGR00400">
    <property type="entry name" value="mgtE"/>
    <property type="match status" value="1"/>
</dbReference>
<dbReference type="SUPFAM" id="SSF158791">
    <property type="entry name" value="MgtE N-terminal domain-like"/>
    <property type="match status" value="1"/>
</dbReference>
<comment type="caution">
    <text evidence="9">Lacks conserved residue(s) required for the propagation of feature annotation.</text>
</comment>
<keyword evidence="8" id="KW-0129">CBS domain</keyword>
<protein>
    <recommendedName>
        <fullName evidence="9">Magnesium transporter MgtE</fullName>
    </recommendedName>
</protein>
<feature type="domain" description="CBS" evidence="10">
    <location>
        <begin position="194"/>
        <end position="255"/>
    </location>
</feature>
<dbReference type="InterPro" id="IPR038076">
    <property type="entry name" value="MgtE_N_sf"/>
</dbReference>
<dbReference type="SMART" id="SM00116">
    <property type="entry name" value="CBS"/>
    <property type="match status" value="2"/>
</dbReference>
<evidence type="ECO:0000256" key="9">
    <source>
        <dbReference type="RuleBase" id="RU362011"/>
    </source>
</evidence>
<dbReference type="Pfam" id="PF01769">
    <property type="entry name" value="MgtE"/>
    <property type="match status" value="1"/>
</dbReference>
<comment type="caution">
    <text evidence="11">The sequence shown here is derived from an EMBL/GenBank/DDBJ whole genome shotgun (WGS) entry which is preliminary data.</text>
</comment>
<feature type="transmembrane region" description="Helical" evidence="9">
    <location>
        <begin position="416"/>
        <end position="436"/>
    </location>
</feature>
<keyword evidence="5 9" id="KW-0460">Magnesium</keyword>
<proteinExistence type="inferred from homology"/>
<dbReference type="Pfam" id="PF03448">
    <property type="entry name" value="MgtE_N"/>
    <property type="match status" value="1"/>
</dbReference>
<evidence type="ECO:0000256" key="7">
    <source>
        <dbReference type="ARBA" id="ARBA00023136"/>
    </source>
</evidence>
<dbReference type="GO" id="GO:0046872">
    <property type="term" value="F:metal ion binding"/>
    <property type="evidence" value="ECO:0007669"/>
    <property type="project" value="UniProtKB-KW"/>
</dbReference>
<keyword evidence="9" id="KW-0479">Metal-binding</keyword>
<dbReference type="PANTHER" id="PTHR43773:SF1">
    <property type="entry name" value="MAGNESIUM TRANSPORTER MGTE"/>
    <property type="match status" value="1"/>
</dbReference>
<evidence type="ECO:0000256" key="1">
    <source>
        <dbReference type="ARBA" id="ARBA00004141"/>
    </source>
</evidence>
<keyword evidence="3 9" id="KW-0813">Transport</keyword>
<accession>A0A7C0VCR1</accession>
<dbReference type="SMART" id="SM00924">
    <property type="entry name" value="MgtE_N"/>
    <property type="match status" value="1"/>
</dbReference>
<dbReference type="PANTHER" id="PTHR43773">
    <property type="entry name" value="MAGNESIUM TRANSPORTER MGTE"/>
    <property type="match status" value="1"/>
</dbReference>
<organism evidence="11">
    <name type="scientific">candidate division WOR-3 bacterium</name>
    <dbReference type="NCBI Taxonomy" id="2052148"/>
    <lineage>
        <taxon>Bacteria</taxon>
        <taxon>Bacteria division WOR-3</taxon>
    </lineage>
</organism>
<dbReference type="InterPro" id="IPR000644">
    <property type="entry name" value="CBS_dom"/>
</dbReference>
<keyword evidence="6 9" id="KW-1133">Transmembrane helix</keyword>
<comment type="subunit">
    <text evidence="9">Homodimer.</text>
</comment>
<evidence type="ECO:0000256" key="5">
    <source>
        <dbReference type="ARBA" id="ARBA00022842"/>
    </source>
</evidence>
<comment type="function">
    <text evidence="9">Acts as a magnesium transporter.</text>
</comment>
<dbReference type="InterPro" id="IPR006669">
    <property type="entry name" value="MgtE_transporter"/>
</dbReference>
<dbReference type="AlphaFoldDB" id="A0A7C0VCR1"/>
<comment type="subcellular location">
    <subcellularLocation>
        <location evidence="9">Cell membrane</location>
        <topology evidence="9">Multi-pass membrane protein</topology>
    </subcellularLocation>
    <subcellularLocation>
        <location evidence="1">Membrane</location>
        <topology evidence="1">Multi-pass membrane protein</topology>
    </subcellularLocation>
</comment>
<keyword evidence="9" id="KW-1003">Cell membrane</keyword>
<gene>
    <name evidence="11" type="primary">mgtE</name>
    <name evidence="11" type="ORF">ENF18_05305</name>
</gene>
<dbReference type="GO" id="GO:0005886">
    <property type="term" value="C:plasma membrane"/>
    <property type="evidence" value="ECO:0007669"/>
    <property type="project" value="UniProtKB-SubCell"/>
</dbReference>
<dbReference type="InterPro" id="IPR006667">
    <property type="entry name" value="SLC41_membr_dom"/>
</dbReference>
<dbReference type="Gene3D" id="1.10.357.20">
    <property type="entry name" value="SLC41 divalent cation transporters, integral membrane domain"/>
    <property type="match status" value="1"/>
</dbReference>
<evidence type="ECO:0000259" key="10">
    <source>
        <dbReference type="PROSITE" id="PS51371"/>
    </source>
</evidence>
<reference evidence="11" key="1">
    <citation type="journal article" date="2020" name="mSystems">
        <title>Genome- and Community-Level Interaction Insights into Carbon Utilization and Element Cycling Functions of Hydrothermarchaeota in Hydrothermal Sediment.</title>
        <authorList>
            <person name="Zhou Z."/>
            <person name="Liu Y."/>
            <person name="Xu W."/>
            <person name="Pan J."/>
            <person name="Luo Z.H."/>
            <person name="Li M."/>
        </authorList>
    </citation>
    <scope>NUCLEOTIDE SEQUENCE [LARGE SCALE GENOMIC DNA]</scope>
    <source>
        <strain evidence="11">HyVt-102</strain>
    </source>
</reference>
<dbReference type="SUPFAM" id="SSF54631">
    <property type="entry name" value="CBS-domain pair"/>
    <property type="match status" value="1"/>
</dbReference>
<feature type="transmembrane region" description="Helical" evidence="9">
    <location>
        <begin position="343"/>
        <end position="376"/>
    </location>
</feature>
<dbReference type="InterPro" id="IPR046342">
    <property type="entry name" value="CBS_dom_sf"/>
</dbReference>
<dbReference type="Proteomes" id="UP000885847">
    <property type="component" value="Unassembled WGS sequence"/>
</dbReference>
<feature type="domain" description="CBS" evidence="10">
    <location>
        <begin position="258"/>
        <end position="314"/>
    </location>
</feature>
<evidence type="ECO:0000256" key="8">
    <source>
        <dbReference type="PROSITE-ProRule" id="PRU00703"/>
    </source>
</evidence>
<comment type="similarity">
    <text evidence="2 9">Belongs to the SLC41A transporter family.</text>
</comment>
<evidence type="ECO:0000256" key="4">
    <source>
        <dbReference type="ARBA" id="ARBA00022692"/>
    </source>
</evidence>
<dbReference type="InterPro" id="IPR036739">
    <property type="entry name" value="SLC41_membr_dom_sf"/>
</dbReference>
<dbReference type="EMBL" id="DQWE01000253">
    <property type="protein sequence ID" value="HDI83188.1"/>
    <property type="molecule type" value="Genomic_DNA"/>
</dbReference>
<dbReference type="CDD" id="cd04606">
    <property type="entry name" value="CBS_pair_Mg_transporter"/>
    <property type="match status" value="1"/>
</dbReference>